<name>A0A1V5SFH5_9BACT</name>
<reference evidence="18" key="1">
    <citation type="submission" date="2017-02" db="EMBL/GenBank/DDBJ databases">
        <title>Delving into the versatile metabolic prowess of the omnipresent phylum Bacteroidetes.</title>
        <authorList>
            <person name="Nobu M.K."/>
            <person name="Mei R."/>
            <person name="Narihiro T."/>
            <person name="Kuroda K."/>
            <person name="Liu W.-T."/>
        </authorList>
    </citation>
    <scope>NUCLEOTIDE SEQUENCE</scope>
    <source>
        <strain evidence="18">ADurb.Bin280</strain>
    </source>
</reference>
<keyword evidence="8 14" id="KW-0963">Cytoplasm</keyword>
<dbReference type="GO" id="GO:0005737">
    <property type="term" value="C:cytoplasm"/>
    <property type="evidence" value="ECO:0007669"/>
    <property type="project" value="UniProtKB-SubCell"/>
</dbReference>
<gene>
    <name evidence="14 18" type="primary">rnhB</name>
    <name evidence="18" type="ORF">BWY43_00070</name>
</gene>
<evidence type="ECO:0000256" key="14">
    <source>
        <dbReference type="HAMAP-Rule" id="MF_00052"/>
    </source>
</evidence>
<dbReference type="EMBL" id="MWBO01000006">
    <property type="protein sequence ID" value="OQA53299.1"/>
    <property type="molecule type" value="Genomic_DNA"/>
</dbReference>
<dbReference type="EC" id="3.1.26.4" evidence="6 14"/>
<organism evidence="18">
    <name type="scientific">candidate division WS2 bacterium ADurb.Bin280</name>
    <dbReference type="NCBI Taxonomy" id="1852829"/>
    <lineage>
        <taxon>Bacteria</taxon>
        <taxon>candidate division WS2</taxon>
    </lineage>
</organism>
<accession>A0A1V5SFH5</accession>
<proteinExistence type="inferred from homology"/>
<dbReference type="PANTHER" id="PTHR10954">
    <property type="entry name" value="RIBONUCLEASE H2 SUBUNIT A"/>
    <property type="match status" value="1"/>
</dbReference>
<evidence type="ECO:0000256" key="11">
    <source>
        <dbReference type="ARBA" id="ARBA00022759"/>
    </source>
</evidence>
<comment type="similarity">
    <text evidence="5 14 16">Belongs to the RNase HII family.</text>
</comment>
<evidence type="ECO:0000256" key="7">
    <source>
        <dbReference type="ARBA" id="ARBA00019179"/>
    </source>
</evidence>
<dbReference type="PANTHER" id="PTHR10954:SF18">
    <property type="entry name" value="RIBONUCLEASE HII"/>
    <property type="match status" value="1"/>
</dbReference>
<keyword evidence="12 14" id="KW-0378">Hydrolase</keyword>
<evidence type="ECO:0000256" key="16">
    <source>
        <dbReference type="RuleBase" id="RU003515"/>
    </source>
</evidence>
<keyword evidence="10 14" id="KW-0479">Metal-binding</keyword>
<dbReference type="SUPFAM" id="SSF53098">
    <property type="entry name" value="Ribonuclease H-like"/>
    <property type="match status" value="1"/>
</dbReference>
<protein>
    <recommendedName>
        <fullName evidence="7 14">Ribonuclease HII</fullName>
        <shortName evidence="14">RNase HII</shortName>
        <ecNumber evidence="6 14">3.1.26.4</ecNumber>
    </recommendedName>
</protein>
<dbReference type="GO" id="GO:0003723">
    <property type="term" value="F:RNA binding"/>
    <property type="evidence" value="ECO:0007669"/>
    <property type="project" value="UniProtKB-UniRule"/>
</dbReference>
<evidence type="ECO:0000256" key="12">
    <source>
        <dbReference type="ARBA" id="ARBA00022801"/>
    </source>
</evidence>
<feature type="binding site" evidence="14 15">
    <location>
        <position position="111"/>
    </location>
    <ligand>
        <name>a divalent metal cation</name>
        <dbReference type="ChEBI" id="CHEBI:60240"/>
    </ligand>
</feature>
<dbReference type="GO" id="GO:0032299">
    <property type="term" value="C:ribonuclease H2 complex"/>
    <property type="evidence" value="ECO:0007669"/>
    <property type="project" value="TreeGrafter"/>
</dbReference>
<evidence type="ECO:0000259" key="17">
    <source>
        <dbReference type="PROSITE" id="PS51975"/>
    </source>
</evidence>
<dbReference type="GO" id="GO:0043137">
    <property type="term" value="P:DNA replication, removal of RNA primer"/>
    <property type="evidence" value="ECO:0007669"/>
    <property type="project" value="TreeGrafter"/>
</dbReference>
<dbReference type="GO" id="GO:0030145">
    <property type="term" value="F:manganese ion binding"/>
    <property type="evidence" value="ECO:0007669"/>
    <property type="project" value="UniProtKB-UniRule"/>
</dbReference>
<feature type="domain" description="RNase H type-2" evidence="17">
    <location>
        <begin position="13"/>
        <end position="200"/>
    </location>
</feature>
<dbReference type="InterPro" id="IPR001352">
    <property type="entry name" value="RNase_HII/HIII"/>
</dbReference>
<feature type="binding site" evidence="14 15">
    <location>
        <position position="20"/>
    </location>
    <ligand>
        <name>a divalent metal cation</name>
        <dbReference type="ChEBI" id="CHEBI:60240"/>
    </ligand>
</feature>
<dbReference type="NCBIfam" id="NF000595">
    <property type="entry name" value="PRK00015.1-3"/>
    <property type="match status" value="1"/>
</dbReference>
<evidence type="ECO:0000256" key="5">
    <source>
        <dbReference type="ARBA" id="ARBA00007383"/>
    </source>
</evidence>
<dbReference type="GO" id="GO:0004523">
    <property type="term" value="F:RNA-DNA hybrid ribonuclease activity"/>
    <property type="evidence" value="ECO:0007669"/>
    <property type="project" value="UniProtKB-UniRule"/>
</dbReference>
<comment type="subcellular location">
    <subcellularLocation>
        <location evidence="4 14">Cytoplasm</location>
    </subcellularLocation>
</comment>
<feature type="binding site" evidence="14 15">
    <location>
        <position position="19"/>
    </location>
    <ligand>
        <name>a divalent metal cation</name>
        <dbReference type="ChEBI" id="CHEBI:60240"/>
    </ligand>
</feature>
<dbReference type="InterPro" id="IPR022898">
    <property type="entry name" value="RNase_HII"/>
</dbReference>
<dbReference type="InterPro" id="IPR012337">
    <property type="entry name" value="RNaseH-like_sf"/>
</dbReference>
<dbReference type="GO" id="GO:0006298">
    <property type="term" value="P:mismatch repair"/>
    <property type="evidence" value="ECO:0007669"/>
    <property type="project" value="TreeGrafter"/>
</dbReference>
<dbReference type="AlphaFoldDB" id="A0A1V5SFH5"/>
<evidence type="ECO:0000256" key="4">
    <source>
        <dbReference type="ARBA" id="ARBA00004496"/>
    </source>
</evidence>
<dbReference type="Pfam" id="PF01351">
    <property type="entry name" value="RNase_HII"/>
    <property type="match status" value="1"/>
</dbReference>
<evidence type="ECO:0000313" key="18">
    <source>
        <dbReference type="EMBL" id="OQA53299.1"/>
    </source>
</evidence>
<evidence type="ECO:0000256" key="9">
    <source>
        <dbReference type="ARBA" id="ARBA00022722"/>
    </source>
</evidence>
<dbReference type="PROSITE" id="PS51975">
    <property type="entry name" value="RNASE_H_2"/>
    <property type="match status" value="1"/>
</dbReference>
<evidence type="ECO:0000256" key="1">
    <source>
        <dbReference type="ARBA" id="ARBA00000077"/>
    </source>
</evidence>
<keyword evidence="11 14" id="KW-0255">Endonuclease</keyword>
<dbReference type="CDD" id="cd07182">
    <property type="entry name" value="RNase_HII_bacteria_HII_like"/>
    <property type="match status" value="1"/>
</dbReference>
<evidence type="ECO:0000256" key="6">
    <source>
        <dbReference type="ARBA" id="ARBA00012180"/>
    </source>
</evidence>
<dbReference type="InterPro" id="IPR036397">
    <property type="entry name" value="RNaseH_sf"/>
</dbReference>
<evidence type="ECO:0000256" key="15">
    <source>
        <dbReference type="PROSITE-ProRule" id="PRU01319"/>
    </source>
</evidence>
<evidence type="ECO:0000256" key="8">
    <source>
        <dbReference type="ARBA" id="ARBA00022490"/>
    </source>
</evidence>
<comment type="catalytic activity">
    <reaction evidence="1 14 15 16">
        <text>Endonucleolytic cleavage to 5'-phosphomonoester.</text>
        <dbReference type="EC" id="3.1.26.4"/>
    </reaction>
</comment>
<keyword evidence="9 14" id="KW-0540">Nuclease</keyword>
<dbReference type="Gene3D" id="3.30.420.10">
    <property type="entry name" value="Ribonuclease H-like superfamily/Ribonuclease H"/>
    <property type="match status" value="1"/>
</dbReference>
<dbReference type="HAMAP" id="MF_00052_B">
    <property type="entry name" value="RNase_HII_B"/>
    <property type="match status" value="1"/>
</dbReference>
<evidence type="ECO:0000256" key="2">
    <source>
        <dbReference type="ARBA" id="ARBA00001946"/>
    </source>
</evidence>
<dbReference type="InterPro" id="IPR024567">
    <property type="entry name" value="RNase_HII/HIII_dom"/>
</dbReference>
<dbReference type="Proteomes" id="UP000485367">
    <property type="component" value="Unassembled WGS sequence"/>
</dbReference>
<evidence type="ECO:0000256" key="10">
    <source>
        <dbReference type="ARBA" id="ARBA00022723"/>
    </source>
</evidence>
<comment type="function">
    <text evidence="3 14 16">Endonuclease that specifically degrades the RNA of RNA-DNA hybrids.</text>
</comment>
<keyword evidence="13 14" id="KW-0464">Manganese</keyword>
<evidence type="ECO:0000256" key="13">
    <source>
        <dbReference type="ARBA" id="ARBA00023211"/>
    </source>
</evidence>
<sequence length="200" mass="22405">MDFERNLQRRGFEKICGIDEAGKGALAGPLVSAAVIAPIEGFDFEVNDSKKLSAKRRQEISLKIKEKAIAWSVGVCQTEEINSLGIKQAMYLCYERSICDLKIKPDYLIIDYFTLPSSTTPQTGITKGDQVSATIAAASIIAKTTRDEIMKRLAKKYSFFKFEKNFGYGTADHRQAIKTHGPTCEHRKLFIRNCLKESVI</sequence>
<comment type="cofactor">
    <cofactor evidence="2">
        <name>Mg(2+)</name>
        <dbReference type="ChEBI" id="CHEBI:18420"/>
    </cofactor>
</comment>
<comment type="cofactor">
    <cofactor evidence="14 15">
        <name>Mn(2+)</name>
        <dbReference type="ChEBI" id="CHEBI:29035"/>
    </cofactor>
    <cofactor evidence="14 15">
        <name>Mg(2+)</name>
        <dbReference type="ChEBI" id="CHEBI:18420"/>
    </cofactor>
    <text evidence="14 15">Manganese or magnesium. Binds 1 divalent metal ion per monomer in the absence of substrate. May bind a second metal ion after substrate binding.</text>
</comment>
<evidence type="ECO:0000256" key="3">
    <source>
        <dbReference type="ARBA" id="ARBA00004065"/>
    </source>
</evidence>
<comment type="caution">
    <text evidence="18">The sequence shown here is derived from an EMBL/GenBank/DDBJ whole genome shotgun (WGS) entry which is preliminary data.</text>
</comment>